<organism evidence="2 3">
    <name type="scientific">Kitasatospora cheerisanensis KCTC 2395</name>
    <dbReference type="NCBI Taxonomy" id="1348663"/>
    <lineage>
        <taxon>Bacteria</taxon>
        <taxon>Bacillati</taxon>
        <taxon>Actinomycetota</taxon>
        <taxon>Actinomycetes</taxon>
        <taxon>Kitasatosporales</taxon>
        <taxon>Streptomycetaceae</taxon>
        <taxon>Kitasatospora</taxon>
    </lineage>
</organism>
<keyword evidence="3" id="KW-1185">Reference proteome</keyword>
<dbReference type="AlphaFoldDB" id="A0A066YZ17"/>
<feature type="compositionally biased region" description="Basic and acidic residues" evidence="1">
    <location>
        <begin position="209"/>
        <end position="219"/>
    </location>
</feature>
<evidence type="ECO:0000313" key="2">
    <source>
        <dbReference type="EMBL" id="KDN86778.1"/>
    </source>
</evidence>
<feature type="compositionally biased region" description="Polar residues" evidence="1">
    <location>
        <begin position="244"/>
        <end position="254"/>
    </location>
</feature>
<feature type="region of interest" description="Disordered" evidence="1">
    <location>
        <begin position="209"/>
        <end position="254"/>
    </location>
</feature>
<accession>A0A066YZ17</accession>
<dbReference type="Proteomes" id="UP000027178">
    <property type="component" value="Unassembled WGS sequence"/>
</dbReference>
<evidence type="ECO:0000256" key="1">
    <source>
        <dbReference type="SAM" id="MobiDB-lite"/>
    </source>
</evidence>
<dbReference type="Gene3D" id="2.50.20.20">
    <property type="match status" value="1"/>
</dbReference>
<name>A0A066YZ17_9ACTN</name>
<proteinExistence type="predicted"/>
<reference evidence="2 3" key="1">
    <citation type="submission" date="2014-05" db="EMBL/GenBank/DDBJ databases">
        <title>Draft Genome Sequence of Kitasatospora cheerisanensis KCTC 2395.</title>
        <authorList>
            <person name="Nam D.H."/>
        </authorList>
    </citation>
    <scope>NUCLEOTIDE SEQUENCE [LARGE SCALE GENOMIC DNA]</scope>
    <source>
        <strain evidence="2 3">KCTC 2395</strain>
    </source>
</reference>
<dbReference type="eggNOG" id="ENOG50337FI">
    <property type="taxonomic scope" value="Bacteria"/>
</dbReference>
<dbReference type="HOGENOM" id="CLU_061390_1_0_11"/>
<comment type="caution">
    <text evidence="2">The sequence shown here is derived from an EMBL/GenBank/DDBJ whole genome shotgun (WGS) entry which is preliminary data.</text>
</comment>
<evidence type="ECO:0000313" key="3">
    <source>
        <dbReference type="Proteomes" id="UP000027178"/>
    </source>
</evidence>
<sequence length="254" mass="24851">MTAAGAAAAAVLAAGCGGSGGSGGPAAAGSPAAATAAASDNGVAALPAAEILQRAVQALRDARSVRETGTVGGNGMTITVDLRLDGAGSCAGTLRQAGVGGFQVVKAGQELWVKPDHAFWENNGDPALAELVGDRYLKTTSDNPQFAEVVDLCDLGALANRLGSGGSDLAKGAATTVQGHRTIPVTGHSDTGSGTLYVAADGPAVPLRMERDTGGRVDLGDFGTPVPSATPGPDQSVDLDQLQPGASPSAPASV</sequence>
<protein>
    <recommendedName>
        <fullName evidence="4">Lipoprotein</fullName>
    </recommendedName>
</protein>
<dbReference type="PATRIC" id="fig|1348663.4.peg.1350"/>
<dbReference type="EMBL" id="JNBY01000053">
    <property type="protein sequence ID" value="KDN86778.1"/>
    <property type="molecule type" value="Genomic_DNA"/>
</dbReference>
<evidence type="ECO:0008006" key="4">
    <source>
        <dbReference type="Google" id="ProtNLM"/>
    </source>
</evidence>
<gene>
    <name evidence="2" type="ORF">KCH_14080</name>
</gene>